<reference evidence="2 3" key="1">
    <citation type="submission" date="2017-04" db="EMBL/GenBank/DDBJ databases">
        <authorList>
            <person name="Lin X.B."/>
            <person name="Stothard P."/>
            <person name="Tasseva G."/>
            <person name="Walter J."/>
        </authorList>
    </citation>
    <scope>NUCLEOTIDE SEQUENCE [LARGE SCALE GENOMIC DNA]</scope>
    <source>
        <strain evidence="2 3">117c</strain>
    </source>
</reference>
<feature type="transmembrane region" description="Helical" evidence="1">
    <location>
        <begin position="112"/>
        <end position="134"/>
    </location>
</feature>
<keyword evidence="1" id="KW-0472">Membrane</keyword>
<accession>A0A9X6P8U1</accession>
<dbReference type="Proteomes" id="UP000215693">
    <property type="component" value="Unassembled WGS sequence"/>
</dbReference>
<dbReference type="AlphaFoldDB" id="A0A9X6P8U1"/>
<dbReference type="EMBL" id="NGOH01000047">
    <property type="protein sequence ID" value="OYS12964.1"/>
    <property type="molecule type" value="Genomic_DNA"/>
</dbReference>
<keyword evidence="1" id="KW-0812">Transmembrane</keyword>
<organism evidence="2 3">
    <name type="scientific">Lactobacillus johnsonii</name>
    <dbReference type="NCBI Taxonomy" id="33959"/>
    <lineage>
        <taxon>Bacteria</taxon>
        <taxon>Bacillati</taxon>
        <taxon>Bacillota</taxon>
        <taxon>Bacilli</taxon>
        <taxon>Lactobacillales</taxon>
        <taxon>Lactobacillaceae</taxon>
        <taxon>Lactobacillus</taxon>
    </lineage>
</organism>
<evidence type="ECO:0000313" key="3">
    <source>
        <dbReference type="Proteomes" id="UP000215693"/>
    </source>
</evidence>
<dbReference type="PANTHER" id="PTHR40076:SF1">
    <property type="entry name" value="MEMBRANE PROTEIN"/>
    <property type="match status" value="1"/>
</dbReference>
<feature type="transmembrane region" description="Helical" evidence="1">
    <location>
        <begin position="75"/>
        <end position="100"/>
    </location>
</feature>
<evidence type="ECO:0000256" key="1">
    <source>
        <dbReference type="SAM" id="Phobius"/>
    </source>
</evidence>
<name>A0A9X6P8U1_LACJH</name>
<dbReference type="PANTHER" id="PTHR40076">
    <property type="entry name" value="MEMBRANE PROTEIN-RELATED"/>
    <property type="match status" value="1"/>
</dbReference>
<feature type="transmembrane region" description="Helical" evidence="1">
    <location>
        <begin position="20"/>
        <end position="38"/>
    </location>
</feature>
<gene>
    <name evidence="2" type="ORF">CBF50_04910</name>
</gene>
<sequence length="164" mass="19057">MEINCKELRKTARKQLKGNWVWVIGLLIIPGIIKRFSYAMAPYIMKDMIDSKYEMTATEAISESRKVMKGNKTTLFIIWLTFNIWYFIIGLVGIIIAFLSLKPFSKSMLADIAFQALFAFLIAIILIAIVNFLLSLYLQPYYRQTVANFYRTLVGDKYLKNEEN</sequence>
<dbReference type="InterPro" id="IPR010380">
    <property type="entry name" value="DUF975"/>
</dbReference>
<keyword evidence="1" id="KW-1133">Transmembrane helix</keyword>
<evidence type="ECO:0008006" key="4">
    <source>
        <dbReference type="Google" id="ProtNLM"/>
    </source>
</evidence>
<reference evidence="2 3" key="2">
    <citation type="submission" date="2017-09" db="EMBL/GenBank/DDBJ databases">
        <title>Tripartite evolution among Lactobacillus johnsonii, Lactobacillus taiwanensis, Lactobacillus reuteri and their rodent host.</title>
        <authorList>
            <person name="Wang T."/>
            <person name="Knowles S."/>
            <person name="Cheng C."/>
        </authorList>
    </citation>
    <scope>NUCLEOTIDE SEQUENCE [LARGE SCALE GENOMIC DNA]</scope>
    <source>
        <strain evidence="2 3">117c</strain>
    </source>
</reference>
<proteinExistence type="predicted"/>
<dbReference type="Pfam" id="PF06161">
    <property type="entry name" value="DUF975"/>
    <property type="match status" value="1"/>
</dbReference>
<evidence type="ECO:0000313" key="2">
    <source>
        <dbReference type="EMBL" id="OYS12964.1"/>
    </source>
</evidence>
<protein>
    <recommendedName>
        <fullName evidence="4">DUF975 family protein</fullName>
    </recommendedName>
</protein>
<dbReference type="RefSeq" id="WP_094497522.1">
    <property type="nucleotide sequence ID" value="NZ_NGOD01000010.1"/>
</dbReference>
<comment type="caution">
    <text evidence="2">The sequence shown here is derived from an EMBL/GenBank/DDBJ whole genome shotgun (WGS) entry which is preliminary data.</text>
</comment>